<organism evidence="2 3">
    <name type="scientific">Klugiella xanthotipulae</name>
    <dbReference type="NCBI Taxonomy" id="244735"/>
    <lineage>
        <taxon>Bacteria</taxon>
        <taxon>Bacillati</taxon>
        <taxon>Actinomycetota</taxon>
        <taxon>Actinomycetes</taxon>
        <taxon>Micrococcales</taxon>
        <taxon>Microbacteriaceae</taxon>
        <taxon>Klugiella</taxon>
    </lineage>
</organism>
<evidence type="ECO:0000313" key="3">
    <source>
        <dbReference type="Proteomes" id="UP000318331"/>
    </source>
</evidence>
<gene>
    <name evidence="2" type="ORF">FB466_0878</name>
</gene>
<evidence type="ECO:0000313" key="2">
    <source>
        <dbReference type="EMBL" id="TQM66056.1"/>
    </source>
</evidence>
<keyword evidence="3" id="KW-1185">Reference proteome</keyword>
<dbReference type="Proteomes" id="UP000318331">
    <property type="component" value="Unassembled WGS sequence"/>
</dbReference>
<dbReference type="PROSITE" id="PS51257">
    <property type="entry name" value="PROKAR_LIPOPROTEIN"/>
    <property type="match status" value="1"/>
</dbReference>
<comment type="caution">
    <text evidence="2">The sequence shown here is derived from an EMBL/GenBank/DDBJ whole genome shotgun (WGS) entry which is preliminary data.</text>
</comment>
<proteinExistence type="predicted"/>
<evidence type="ECO:0000256" key="1">
    <source>
        <dbReference type="SAM" id="MobiDB-lite"/>
    </source>
</evidence>
<sequence>MTHTTRTNRGLLRGALTLAGLGLTLTGCTGTGDPAHPITLVVRDAALREIGADCAGATPYNYVHAGTELRFLTAEGTLADSHTLSPGVAVAADDRDYGEATRVPSLCRFTVDGSALTAGTTYTLSFGDRKSQDFTYQPGETAEADPVIALPPLGDPTTEDTD</sequence>
<protein>
    <recommendedName>
        <fullName evidence="4">Lipoprotein</fullName>
    </recommendedName>
</protein>
<feature type="region of interest" description="Disordered" evidence="1">
    <location>
        <begin position="136"/>
        <end position="162"/>
    </location>
</feature>
<evidence type="ECO:0008006" key="4">
    <source>
        <dbReference type="Google" id="ProtNLM"/>
    </source>
</evidence>
<dbReference type="AlphaFoldDB" id="A0A543I624"/>
<dbReference type="EMBL" id="VFPN01000001">
    <property type="protein sequence ID" value="TQM66056.1"/>
    <property type="molecule type" value="Genomic_DNA"/>
</dbReference>
<name>A0A543I624_9MICO</name>
<reference evidence="2 3" key="1">
    <citation type="submission" date="2019-06" db="EMBL/GenBank/DDBJ databases">
        <title>Sequencing the genomes of 1000 actinobacteria strains.</title>
        <authorList>
            <person name="Klenk H.-P."/>
        </authorList>
    </citation>
    <scope>NUCLEOTIDE SEQUENCE [LARGE SCALE GENOMIC DNA]</scope>
    <source>
        <strain evidence="2 3">DSM 18031</strain>
    </source>
</reference>
<dbReference type="RefSeq" id="WP_141916110.1">
    <property type="nucleotide sequence ID" value="NZ_BAAAYS010000009.1"/>
</dbReference>
<accession>A0A543I624</accession>
<dbReference type="OrthoDB" id="3387232at2"/>